<comment type="function">
    <text evidence="2">Pyridoxal 5'-phosphate (PLP)-binding protein, which is involved in PLP homeostasis.</text>
</comment>
<gene>
    <name evidence="6" type="ordered locus">Spico_0449</name>
</gene>
<dbReference type="AlphaFoldDB" id="F4GIG9"/>
<dbReference type="InterPro" id="IPR001608">
    <property type="entry name" value="Ala_racemase_N"/>
</dbReference>
<dbReference type="KEGG" id="scc:Spico_0449"/>
<dbReference type="PIRSF" id="PIRSF004848">
    <property type="entry name" value="YBL036c_PLPDEIII"/>
    <property type="match status" value="1"/>
</dbReference>
<keyword evidence="7" id="KW-1185">Reference proteome</keyword>
<dbReference type="Gene3D" id="3.20.20.10">
    <property type="entry name" value="Alanine racemase"/>
    <property type="match status" value="1"/>
</dbReference>
<evidence type="ECO:0000256" key="2">
    <source>
        <dbReference type="HAMAP-Rule" id="MF_02087"/>
    </source>
</evidence>
<evidence type="ECO:0000259" key="5">
    <source>
        <dbReference type="Pfam" id="PF01168"/>
    </source>
</evidence>
<dbReference type="PANTHER" id="PTHR10146:SF14">
    <property type="entry name" value="PYRIDOXAL PHOSPHATE HOMEOSTASIS PROTEIN"/>
    <property type="match status" value="1"/>
</dbReference>
<protein>
    <recommendedName>
        <fullName evidence="2">Pyridoxal phosphate homeostasis protein</fullName>
        <shortName evidence="2">PLP homeostasis protein</shortName>
    </recommendedName>
</protein>
<dbReference type="STRING" id="760011.Spico_0449"/>
<dbReference type="HOGENOM" id="CLU_059988_0_1_12"/>
<sequence length="235" mass="26098">MQKTLASRLAEARRTIREHVALSGRQDSDITLMAVSKTRPYETILEAYEAGQRIFGENRVQEIVDKFPLPSERPTGMRLHLIGHLQSNKVRKVVPLVDAIDSVHSLRLAGQISCVAMERGRVMPILLEYNTSGESSKSGFTTEDDLFSAVEAISSLGGVKIRGLMTIGPLEGDEDAVRRAFRRLRSLRDECIKRFPSQDFSVLSMGMSSDYPVAVEEGSTLVRLGTTLFGQRETL</sequence>
<dbReference type="SUPFAM" id="SSF51419">
    <property type="entry name" value="PLP-binding barrel"/>
    <property type="match status" value="1"/>
</dbReference>
<dbReference type="PANTHER" id="PTHR10146">
    <property type="entry name" value="PROLINE SYNTHETASE CO-TRANSCRIBED BACTERIAL HOMOLOG PROTEIN"/>
    <property type="match status" value="1"/>
</dbReference>
<dbReference type="EMBL" id="CP002659">
    <property type="protein sequence ID" value="AEC01677.1"/>
    <property type="molecule type" value="Genomic_DNA"/>
</dbReference>
<evidence type="ECO:0000313" key="7">
    <source>
        <dbReference type="Proteomes" id="UP000007939"/>
    </source>
</evidence>
<accession>F4GIG9</accession>
<dbReference type="OrthoDB" id="9804072at2"/>
<dbReference type="Proteomes" id="UP000007939">
    <property type="component" value="Chromosome"/>
</dbReference>
<proteinExistence type="inferred from homology"/>
<dbReference type="InterPro" id="IPR029066">
    <property type="entry name" value="PLP-binding_barrel"/>
</dbReference>
<dbReference type="NCBIfam" id="TIGR00044">
    <property type="entry name" value="YggS family pyridoxal phosphate-dependent enzyme"/>
    <property type="match status" value="1"/>
</dbReference>
<feature type="domain" description="Alanine racemase N-terminal" evidence="5">
    <location>
        <begin position="29"/>
        <end position="232"/>
    </location>
</feature>
<dbReference type="HAMAP" id="MF_02087">
    <property type="entry name" value="PLP_homeostasis"/>
    <property type="match status" value="1"/>
</dbReference>
<name>F4GIG9_PARC1</name>
<dbReference type="Pfam" id="PF01168">
    <property type="entry name" value="Ala_racemase_N"/>
    <property type="match status" value="1"/>
</dbReference>
<evidence type="ECO:0000313" key="6">
    <source>
        <dbReference type="EMBL" id="AEC01677.1"/>
    </source>
</evidence>
<evidence type="ECO:0000256" key="1">
    <source>
        <dbReference type="ARBA" id="ARBA00022898"/>
    </source>
</evidence>
<evidence type="ECO:0000256" key="4">
    <source>
        <dbReference type="RuleBase" id="RU004514"/>
    </source>
</evidence>
<dbReference type="eggNOG" id="COG0325">
    <property type="taxonomic scope" value="Bacteria"/>
</dbReference>
<feature type="modified residue" description="N6-(pyridoxal phosphate)lysine" evidence="2 3">
    <location>
        <position position="37"/>
    </location>
</feature>
<keyword evidence="1 2" id="KW-0663">Pyridoxal phosphate</keyword>
<organism evidence="6 7">
    <name type="scientific">Parasphaerochaeta coccoides (strain ATCC BAA-1237 / DSM 17374 / SPN1)</name>
    <name type="common">Sphaerochaeta coccoides</name>
    <dbReference type="NCBI Taxonomy" id="760011"/>
    <lineage>
        <taxon>Bacteria</taxon>
        <taxon>Pseudomonadati</taxon>
        <taxon>Spirochaetota</taxon>
        <taxon>Spirochaetia</taxon>
        <taxon>Spirochaetales</taxon>
        <taxon>Sphaerochaetaceae</taxon>
        <taxon>Parasphaerochaeta</taxon>
    </lineage>
</organism>
<reference evidence="7" key="1">
    <citation type="submission" date="2011-04" db="EMBL/GenBank/DDBJ databases">
        <title>The complete genome of Spirochaeta coccoides DSM 17374.</title>
        <authorList>
            <person name="Lucas S."/>
            <person name="Copeland A."/>
            <person name="Lapidus A."/>
            <person name="Bruce D."/>
            <person name="Goodwin L."/>
            <person name="Pitluck S."/>
            <person name="Peters L."/>
            <person name="Kyrpides N."/>
            <person name="Mavromatis K."/>
            <person name="Pagani I."/>
            <person name="Ivanova N."/>
            <person name="Ovchinnikova G."/>
            <person name="Lu M."/>
            <person name="Detter J.C."/>
            <person name="Tapia R."/>
            <person name="Han C."/>
            <person name="Land M."/>
            <person name="Hauser L."/>
            <person name="Markowitz V."/>
            <person name="Cheng J.-F."/>
            <person name="Hugenholtz P."/>
            <person name="Woyke T."/>
            <person name="Wu D."/>
            <person name="Spring S."/>
            <person name="Schroeder M."/>
            <person name="Brambilla E."/>
            <person name="Klenk H.-P."/>
            <person name="Eisen J.A."/>
        </authorList>
    </citation>
    <scope>NUCLEOTIDE SEQUENCE [LARGE SCALE GENOMIC DNA]</scope>
    <source>
        <strain evidence="7">ATCC BAA-1237 / DSM 17374 / SPN1</strain>
    </source>
</reference>
<comment type="similarity">
    <text evidence="2 4">Belongs to the pyridoxal phosphate-binding protein YggS/PROSC family.</text>
</comment>
<evidence type="ECO:0000256" key="3">
    <source>
        <dbReference type="PIRSR" id="PIRSR004848-1"/>
    </source>
</evidence>
<dbReference type="GO" id="GO:0030170">
    <property type="term" value="F:pyridoxal phosphate binding"/>
    <property type="evidence" value="ECO:0007669"/>
    <property type="project" value="UniProtKB-UniRule"/>
</dbReference>
<reference evidence="6 7" key="2">
    <citation type="journal article" date="2012" name="Stand. Genomic Sci.">
        <title>Complete genome sequence of the termite hindgut bacterium Spirochaeta coccoides type strain (SPN1(T)), reclassification in the genus Sphaerochaeta as Sphaerochaeta coccoides comb. nov. and emendations of the family Spirochaetaceae and the genus Sphaerochaeta.</title>
        <authorList>
            <person name="Abt B."/>
            <person name="Han C."/>
            <person name="Scheuner C."/>
            <person name="Lu M."/>
            <person name="Lapidus A."/>
            <person name="Nolan M."/>
            <person name="Lucas S."/>
            <person name="Hammon N."/>
            <person name="Deshpande S."/>
            <person name="Cheng J.F."/>
            <person name="Tapia R."/>
            <person name="Goodwin L.A."/>
            <person name="Pitluck S."/>
            <person name="Liolios K."/>
            <person name="Pagani I."/>
            <person name="Ivanova N."/>
            <person name="Mavromatis K."/>
            <person name="Mikhailova N."/>
            <person name="Huntemann M."/>
            <person name="Pati A."/>
            <person name="Chen A."/>
            <person name="Palaniappan K."/>
            <person name="Land M."/>
            <person name="Hauser L."/>
            <person name="Brambilla E.M."/>
            <person name="Rohde M."/>
            <person name="Spring S."/>
            <person name="Gronow S."/>
            <person name="Goker M."/>
            <person name="Woyke T."/>
            <person name="Bristow J."/>
            <person name="Eisen J.A."/>
            <person name="Markowitz V."/>
            <person name="Hugenholtz P."/>
            <person name="Kyrpides N.C."/>
            <person name="Klenk H.P."/>
            <person name="Detter J.C."/>
        </authorList>
    </citation>
    <scope>NUCLEOTIDE SEQUENCE [LARGE SCALE GENOMIC DNA]</scope>
    <source>
        <strain evidence="7">ATCC BAA-1237 / DSM 17374 / SPN1</strain>
    </source>
</reference>
<dbReference type="InterPro" id="IPR011078">
    <property type="entry name" value="PyrdxlP_homeostasis"/>
</dbReference>
<dbReference type="FunFam" id="3.20.20.10:FF:000018">
    <property type="entry name" value="Pyridoxal phosphate homeostasis protein"/>
    <property type="match status" value="1"/>
</dbReference>
<dbReference type="CDD" id="cd00635">
    <property type="entry name" value="PLPDE_III_YBL036c_like"/>
    <property type="match status" value="1"/>
</dbReference>
<dbReference type="RefSeq" id="WP_013739073.1">
    <property type="nucleotide sequence ID" value="NC_015436.1"/>
</dbReference>
<comment type="cofactor">
    <cofactor evidence="3">
        <name>pyridoxal 5'-phosphate</name>
        <dbReference type="ChEBI" id="CHEBI:597326"/>
    </cofactor>
</comment>